<evidence type="ECO:0000259" key="2">
    <source>
        <dbReference type="Pfam" id="PF01939"/>
    </source>
</evidence>
<gene>
    <name evidence="3" type="ORF">FJQ55_21405</name>
</gene>
<organism evidence="3 4">
    <name type="scientific">Rhizobium glycinendophyticum</name>
    <dbReference type="NCBI Taxonomy" id="2589807"/>
    <lineage>
        <taxon>Bacteria</taxon>
        <taxon>Pseudomonadati</taxon>
        <taxon>Pseudomonadota</taxon>
        <taxon>Alphaproteobacteria</taxon>
        <taxon>Hyphomicrobiales</taxon>
        <taxon>Rhizobiaceae</taxon>
        <taxon>Rhizobium/Agrobacterium group</taxon>
        <taxon>Rhizobium</taxon>
    </lineage>
</organism>
<sequence>MLGLNEDQIRDYLMENLDLIEPGLKSLGKEHHLKNPNGSDGFLDIFAVGPRGEYVIIEIKRTRNASRDAVHELIKYAALLRHKFLLKEREYRFILLSADWEDLRVPFSEWIQNCSYDVSAGRIVLGSENLVRVEKVEAVPRISNRRFCRRHYLWQFRFRSDIDRAIPLVASHMSASGIDDFILICSKEQADEMHYLYFAQQQKSKQFYLRHLEKRVSRETFREVKDHVESYALEFDQEAAAADQMYEPGFDVVHAGLRSVASTISYPERAGEWFTEARVQNAEIKRYGRFVDLLLDDAHLIKELVVTDSYNELDIVATTESNAQMGELAAAAKRALQFNNEWHATLRELFEYASSRGPAVIRLQIYSNDDILRVLAAEHYEASLYTPALRCEIDFLTYREKFVGFLEWDGAQVDVRSVVRRHFGNEARNYTSEKYRGSHRLRNMDVMSDLGLRYSIGKTSERSFHRVRLQGQEMVVQSAKEGLPDFVIYASDAVAELARFFGETDTGFEKAIAGFHHKKIIQAETYLDQLISITHATLTNEFWLDSLPNGCDHCGRQFAHLRYMADASFRGGLSGNWCAACLIDKTRSNGRYTGEIYVATSKGWQLVENAQSV</sequence>
<protein>
    <submittedName>
        <fullName evidence="3">DUF91 domain-containing protein</fullName>
    </submittedName>
</protein>
<evidence type="ECO:0000313" key="3">
    <source>
        <dbReference type="EMBL" id="TPP04985.1"/>
    </source>
</evidence>
<name>A0A504U3P6_9HYPH</name>
<dbReference type="RefSeq" id="WP_140831814.1">
    <property type="nucleotide sequence ID" value="NZ_VFYP01000006.1"/>
</dbReference>
<feature type="domain" description="Endonuclease NucS C-terminal" evidence="2">
    <location>
        <begin position="6"/>
        <end position="85"/>
    </location>
</feature>
<accession>A0A504U3P6</accession>
<dbReference type="GO" id="GO:0003677">
    <property type="term" value="F:DNA binding"/>
    <property type="evidence" value="ECO:0007669"/>
    <property type="project" value="UniProtKB-KW"/>
</dbReference>
<dbReference type="Pfam" id="PF01939">
    <property type="entry name" value="NucS_C"/>
    <property type="match status" value="1"/>
</dbReference>
<dbReference type="Proteomes" id="UP000316429">
    <property type="component" value="Unassembled WGS sequence"/>
</dbReference>
<keyword evidence="1" id="KW-0238">DNA-binding</keyword>
<dbReference type="OrthoDB" id="8477544at2"/>
<evidence type="ECO:0000313" key="4">
    <source>
        <dbReference type="Proteomes" id="UP000316429"/>
    </source>
</evidence>
<dbReference type="EMBL" id="VFYP01000006">
    <property type="protein sequence ID" value="TPP04985.1"/>
    <property type="molecule type" value="Genomic_DNA"/>
</dbReference>
<dbReference type="PANTHER" id="PTHR38814">
    <property type="entry name" value="ENDONUCLEASE NUCS"/>
    <property type="match status" value="1"/>
</dbReference>
<dbReference type="PANTHER" id="PTHR38814:SF1">
    <property type="entry name" value="ENDONUCLEASE NUCS"/>
    <property type="match status" value="1"/>
</dbReference>
<dbReference type="AlphaFoldDB" id="A0A504U3P6"/>
<comment type="caution">
    <text evidence="3">The sequence shown here is derived from an EMBL/GenBank/DDBJ whole genome shotgun (WGS) entry which is preliminary data.</text>
</comment>
<dbReference type="InterPro" id="IPR002793">
    <property type="entry name" value="Endonuclease_NucS"/>
</dbReference>
<dbReference type="GO" id="GO:0004519">
    <property type="term" value="F:endonuclease activity"/>
    <property type="evidence" value="ECO:0007669"/>
    <property type="project" value="InterPro"/>
</dbReference>
<dbReference type="InterPro" id="IPR011856">
    <property type="entry name" value="tRNA_endonuc-like_dom_sf"/>
</dbReference>
<proteinExistence type="predicted"/>
<dbReference type="InterPro" id="IPR048301">
    <property type="entry name" value="NucS_C"/>
</dbReference>
<reference evidence="3 4" key="1">
    <citation type="submission" date="2019-06" db="EMBL/GenBank/DDBJ databases">
        <title>Rhizobium sp. CL12 isolated from roots of soybean.</title>
        <authorList>
            <person name="Wang C."/>
        </authorList>
    </citation>
    <scope>NUCLEOTIDE SEQUENCE [LARGE SCALE GENOMIC DNA]</scope>
    <source>
        <strain evidence="3 4">CL12</strain>
    </source>
</reference>
<dbReference type="Gene3D" id="3.40.1350.10">
    <property type="match status" value="1"/>
</dbReference>
<evidence type="ECO:0000256" key="1">
    <source>
        <dbReference type="ARBA" id="ARBA00023125"/>
    </source>
</evidence>
<keyword evidence="4" id="KW-1185">Reference proteome</keyword>